<comment type="caution">
    <text evidence="6">The sequence shown here is derived from an EMBL/GenBank/DDBJ whole genome shotgun (WGS) entry which is preliminary data.</text>
</comment>
<evidence type="ECO:0000313" key="6">
    <source>
        <dbReference type="EMBL" id="EXJ80460.1"/>
    </source>
</evidence>
<name>W9XT01_9EURO</name>
<keyword evidence="3" id="KW-0479">Metal-binding</keyword>
<evidence type="ECO:0000256" key="3">
    <source>
        <dbReference type="ARBA" id="ARBA00022723"/>
    </source>
</evidence>
<dbReference type="Gene3D" id="3.60.15.10">
    <property type="entry name" value="Ribonuclease Z/Hydroxyacylglutathione hydrolase-like"/>
    <property type="match status" value="1"/>
</dbReference>
<reference evidence="6 7" key="1">
    <citation type="submission" date="2013-03" db="EMBL/GenBank/DDBJ databases">
        <title>The Genome Sequence of Capronia coronata CBS 617.96.</title>
        <authorList>
            <consortium name="The Broad Institute Genomics Platform"/>
            <person name="Cuomo C."/>
            <person name="de Hoog S."/>
            <person name="Gorbushina A."/>
            <person name="Walker B."/>
            <person name="Young S.K."/>
            <person name="Zeng Q."/>
            <person name="Gargeya S."/>
            <person name="Fitzgerald M."/>
            <person name="Haas B."/>
            <person name="Abouelleil A."/>
            <person name="Allen A.W."/>
            <person name="Alvarado L."/>
            <person name="Arachchi H.M."/>
            <person name="Berlin A.M."/>
            <person name="Chapman S.B."/>
            <person name="Gainer-Dewar J."/>
            <person name="Goldberg J."/>
            <person name="Griggs A."/>
            <person name="Gujja S."/>
            <person name="Hansen M."/>
            <person name="Howarth C."/>
            <person name="Imamovic A."/>
            <person name="Ireland A."/>
            <person name="Larimer J."/>
            <person name="McCowan C."/>
            <person name="Murphy C."/>
            <person name="Pearson M."/>
            <person name="Poon T.W."/>
            <person name="Priest M."/>
            <person name="Roberts A."/>
            <person name="Saif S."/>
            <person name="Shea T."/>
            <person name="Sisk P."/>
            <person name="Sykes S."/>
            <person name="Wortman J."/>
            <person name="Nusbaum C."/>
            <person name="Birren B."/>
        </authorList>
    </citation>
    <scope>NUCLEOTIDE SEQUENCE [LARGE SCALE GENOMIC DNA]</scope>
    <source>
        <strain evidence="6 7">CBS 617.96</strain>
    </source>
</reference>
<dbReference type="SUPFAM" id="SSF56281">
    <property type="entry name" value="Metallo-hydrolase/oxidoreductase"/>
    <property type="match status" value="1"/>
</dbReference>
<dbReference type="AlphaFoldDB" id="W9XT01"/>
<dbReference type="eggNOG" id="ENOG502S1A6">
    <property type="taxonomic scope" value="Eukaryota"/>
</dbReference>
<dbReference type="HOGENOM" id="CLU_030571_1_1_1"/>
<dbReference type="GO" id="GO:0046872">
    <property type="term" value="F:metal ion binding"/>
    <property type="evidence" value="ECO:0007669"/>
    <property type="project" value="UniProtKB-KW"/>
</dbReference>
<dbReference type="PANTHER" id="PTHR42978:SF2">
    <property type="entry name" value="102 KBASES UNSTABLE REGION: FROM 1 TO 119443"/>
    <property type="match status" value="1"/>
</dbReference>
<dbReference type="GeneID" id="19163453"/>
<dbReference type="InterPro" id="IPR051013">
    <property type="entry name" value="MBL_superfamily_lactonases"/>
</dbReference>
<organism evidence="6 7">
    <name type="scientific">Capronia coronata CBS 617.96</name>
    <dbReference type="NCBI Taxonomy" id="1182541"/>
    <lineage>
        <taxon>Eukaryota</taxon>
        <taxon>Fungi</taxon>
        <taxon>Dikarya</taxon>
        <taxon>Ascomycota</taxon>
        <taxon>Pezizomycotina</taxon>
        <taxon>Eurotiomycetes</taxon>
        <taxon>Chaetothyriomycetidae</taxon>
        <taxon>Chaetothyriales</taxon>
        <taxon>Herpotrichiellaceae</taxon>
        <taxon>Capronia</taxon>
    </lineage>
</organism>
<comment type="cofactor">
    <cofactor evidence="1">
        <name>Zn(2+)</name>
        <dbReference type="ChEBI" id="CHEBI:29105"/>
    </cofactor>
</comment>
<comment type="similarity">
    <text evidence="2">Belongs to the metallo-beta-lactamase superfamily.</text>
</comment>
<evidence type="ECO:0000256" key="2">
    <source>
        <dbReference type="ARBA" id="ARBA00007749"/>
    </source>
</evidence>
<evidence type="ECO:0000256" key="5">
    <source>
        <dbReference type="ARBA" id="ARBA00022833"/>
    </source>
</evidence>
<dbReference type="OrthoDB" id="10250730at2759"/>
<sequence length="336" mass="37056">MATVSVHALSAGSLTLPERFFVTPADPAVGHSVPSLSFLIQHKDSSANVTRILFDLGLRRDLGLYPSPVQKHCESRRPLTTRPDVVASLAAGGLVVGDIDLVIFSHIHFDHVGMPREFTHPTQFLVGPGSLDLLSGKLSLDIGSHNAFEPDLLPLDRTVELHSPLQSLSTKLPSTELDGADGSPGASKSFLWNRPLVWTPFDRFPHTIDLFGDGTVLIVNAPGHLPGHINLLCRVASTKYVYLAGDSCHDVRLLTGEKDIAMWTDDRGKSCCIHADIPRTKETLARIREVRTNGLRMEKDELDGEEQVAEVELVFAHDWMWEEDANRRGRFWPGSL</sequence>
<dbReference type="EMBL" id="AMWN01000008">
    <property type="protein sequence ID" value="EXJ80460.1"/>
    <property type="molecule type" value="Genomic_DNA"/>
</dbReference>
<gene>
    <name evidence="6" type="ORF">A1O1_08605</name>
</gene>
<keyword evidence="7" id="KW-1185">Reference proteome</keyword>
<protein>
    <submittedName>
        <fullName evidence="6">Uncharacterized protein</fullName>
    </submittedName>
</protein>
<dbReference type="CDD" id="cd07730">
    <property type="entry name" value="metallo-hydrolase-like_MBL-fold"/>
    <property type="match status" value="1"/>
</dbReference>
<accession>W9XT01</accession>
<evidence type="ECO:0000313" key="7">
    <source>
        <dbReference type="Proteomes" id="UP000019484"/>
    </source>
</evidence>
<dbReference type="PANTHER" id="PTHR42978">
    <property type="entry name" value="QUORUM-QUENCHING LACTONASE YTNP-RELATED-RELATED"/>
    <property type="match status" value="1"/>
</dbReference>
<evidence type="ECO:0000256" key="1">
    <source>
        <dbReference type="ARBA" id="ARBA00001947"/>
    </source>
</evidence>
<dbReference type="RefSeq" id="XP_007727654.1">
    <property type="nucleotide sequence ID" value="XM_007729464.1"/>
</dbReference>
<evidence type="ECO:0000256" key="4">
    <source>
        <dbReference type="ARBA" id="ARBA00022801"/>
    </source>
</evidence>
<dbReference type="STRING" id="1182541.W9XT01"/>
<proteinExistence type="inferred from homology"/>
<keyword evidence="4" id="KW-0378">Hydrolase</keyword>
<dbReference type="GO" id="GO:0016787">
    <property type="term" value="F:hydrolase activity"/>
    <property type="evidence" value="ECO:0007669"/>
    <property type="project" value="UniProtKB-KW"/>
</dbReference>
<keyword evidence="5" id="KW-0862">Zinc</keyword>
<dbReference type="Proteomes" id="UP000019484">
    <property type="component" value="Unassembled WGS sequence"/>
</dbReference>
<dbReference type="InterPro" id="IPR036866">
    <property type="entry name" value="RibonucZ/Hydroxyglut_hydro"/>
</dbReference>